<feature type="region of interest" description="Disordered" evidence="1">
    <location>
        <begin position="1"/>
        <end position="22"/>
    </location>
</feature>
<accession>A0A7T7L182</accession>
<evidence type="ECO:0000313" key="2">
    <source>
        <dbReference type="EMBL" id="QQM44583.1"/>
    </source>
</evidence>
<name>A0A7T7L182_9ACTN</name>
<dbReference type="EMBL" id="CP066831">
    <property type="protein sequence ID" value="QQM44583.1"/>
    <property type="molecule type" value="Genomic_DNA"/>
</dbReference>
<sequence>MTISPHLRPSVPLPVGHQTDEGEPLREVTVRKMTGREEALLTDPRLRHNAGKLITALLASCVQTPDGTPLSTPTARRLSSADRNFLLLQLRRTTFGDEMEAHYRCPRCQGMTLVLEDLSTVEVRELPDGEGEMTVELEDGYTDAHGDCHRELVFALPTGEDEETAAARRDANPSRQRDALLARCLRRVGEMEERAVRAAGVRLLSDLSMSDRQLIRRTLDERAPGPELIRTVVCEHCDEEYRSALDMSQFFPLG</sequence>
<evidence type="ECO:0000313" key="3">
    <source>
        <dbReference type="Proteomes" id="UP000595636"/>
    </source>
</evidence>
<organism evidence="2 3">
    <name type="scientific">Streptomyces liliifuscus</name>
    <dbReference type="NCBI Taxonomy" id="2797636"/>
    <lineage>
        <taxon>Bacteria</taxon>
        <taxon>Bacillati</taxon>
        <taxon>Actinomycetota</taxon>
        <taxon>Actinomycetes</taxon>
        <taxon>Kitasatosporales</taxon>
        <taxon>Streptomycetaceae</taxon>
        <taxon>Streptomyces</taxon>
    </lineage>
</organism>
<evidence type="ECO:0000256" key="1">
    <source>
        <dbReference type="SAM" id="MobiDB-lite"/>
    </source>
</evidence>
<gene>
    <name evidence="2" type="ORF">JEQ17_37710</name>
</gene>
<dbReference type="InterPro" id="IPR024364">
    <property type="entry name" value="Baseplate_phage_T4-like"/>
</dbReference>
<proteinExistence type="predicted"/>
<dbReference type="AlphaFoldDB" id="A0A7T7L182"/>
<keyword evidence="3" id="KW-1185">Reference proteome</keyword>
<reference evidence="2 3" key="1">
    <citation type="submission" date="2020-12" db="EMBL/GenBank/DDBJ databases">
        <title>A novel species.</title>
        <authorList>
            <person name="Li K."/>
        </authorList>
    </citation>
    <scope>NUCLEOTIDE SEQUENCE [LARGE SCALE GENOMIC DNA]</scope>
    <source>
        <strain evidence="2 3">ZYC-3</strain>
    </source>
</reference>
<dbReference type="Proteomes" id="UP000595636">
    <property type="component" value="Chromosome"/>
</dbReference>
<dbReference type="Pfam" id="PF12322">
    <property type="entry name" value="T4_baseplate"/>
    <property type="match status" value="1"/>
</dbReference>
<protein>
    <submittedName>
        <fullName evidence="2">Uncharacterized protein</fullName>
    </submittedName>
</protein>
<dbReference type="KEGG" id="slf:JEQ17_37710"/>
<dbReference type="RefSeq" id="WP_200399429.1">
    <property type="nucleotide sequence ID" value="NZ_CP066831.1"/>
</dbReference>